<evidence type="ECO:0000313" key="2">
    <source>
        <dbReference type="EMBL" id="OCT52723.1"/>
    </source>
</evidence>
<evidence type="ECO:0000313" key="3">
    <source>
        <dbReference type="Proteomes" id="UP000094526"/>
    </source>
</evidence>
<dbReference type="AlphaFoldDB" id="A0A1C1CW06"/>
<comment type="caution">
    <text evidence="2">The sequence shown here is derived from an EMBL/GenBank/DDBJ whole genome shotgun (WGS) entry which is preliminary data.</text>
</comment>
<sequence>MDAETPSMSSFTSFKFEGPDFMDPVGDIPPQQPERYLHNSLPASGSTQTVAPAAVFSDRLAALQESNIPRVPVGQASGALQMSPPPRSHLRRTSTNPGTVGPYTTEDMRRVSVQPEPDGRQSAPQTTPLYARQFGQLMDKMTQIMERVSRVEDEISQVKALNLTEISTRMHDLGHFVEKECLKMYGRINDLQDFMNEVRTDAQKIAELNIL</sequence>
<evidence type="ECO:0000256" key="1">
    <source>
        <dbReference type="SAM" id="MobiDB-lite"/>
    </source>
</evidence>
<feature type="region of interest" description="Disordered" evidence="1">
    <location>
        <begin position="72"/>
        <end position="107"/>
    </location>
</feature>
<feature type="compositionally biased region" description="Polar residues" evidence="1">
    <location>
        <begin position="1"/>
        <end position="13"/>
    </location>
</feature>
<reference evidence="3" key="1">
    <citation type="submission" date="2015-07" db="EMBL/GenBank/DDBJ databases">
        <authorList>
            <person name="Teixeira M.M."/>
            <person name="Souza R.C."/>
            <person name="Almeida L.G."/>
            <person name="Vicente V.A."/>
            <person name="de Hoog S."/>
            <person name="Bocca A.L."/>
            <person name="de Almeida S.R."/>
            <person name="Vasconcelos A.T."/>
            <person name="Felipe M.S."/>
        </authorList>
    </citation>
    <scope>NUCLEOTIDE SEQUENCE [LARGE SCALE GENOMIC DNA]</scope>
    <source>
        <strain evidence="3">KSF</strain>
    </source>
</reference>
<gene>
    <name evidence="2" type="ORF">CLCR_10828</name>
</gene>
<organism evidence="2 3">
    <name type="scientific">Cladophialophora carrionii</name>
    <dbReference type="NCBI Taxonomy" id="86049"/>
    <lineage>
        <taxon>Eukaryota</taxon>
        <taxon>Fungi</taxon>
        <taxon>Dikarya</taxon>
        <taxon>Ascomycota</taxon>
        <taxon>Pezizomycotina</taxon>
        <taxon>Eurotiomycetes</taxon>
        <taxon>Chaetothyriomycetidae</taxon>
        <taxon>Chaetothyriales</taxon>
        <taxon>Herpotrichiellaceae</taxon>
        <taxon>Cladophialophora</taxon>
    </lineage>
</organism>
<accession>A0A1C1CW06</accession>
<protein>
    <submittedName>
        <fullName evidence="2">Uncharacterized protein</fullName>
    </submittedName>
</protein>
<feature type="region of interest" description="Disordered" evidence="1">
    <location>
        <begin position="1"/>
        <end position="48"/>
    </location>
</feature>
<dbReference type="VEuPathDB" id="FungiDB:CLCR_10828"/>
<keyword evidence="3" id="KW-1185">Reference proteome</keyword>
<name>A0A1C1CW06_9EURO</name>
<proteinExistence type="predicted"/>
<dbReference type="Proteomes" id="UP000094526">
    <property type="component" value="Unassembled WGS sequence"/>
</dbReference>
<dbReference type="EMBL" id="LGRB01000008">
    <property type="protein sequence ID" value="OCT52723.1"/>
    <property type="molecule type" value="Genomic_DNA"/>
</dbReference>